<feature type="region of interest" description="Disordered" evidence="7">
    <location>
        <begin position="260"/>
        <end position="294"/>
    </location>
</feature>
<dbReference type="EMBL" id="DS268422">
    <property type="protein sequence ID" value="EFO89619.1"/>
    <property type="molecule type" value="Genomic_DNA"/>
</dbReference>
<dbReference type="InterPro" id="IPR014770">
    <property type="entry name" value="Munc13_1"/>
</dbReference>
<keyword evidence="6" id="KW-0967">Endosome</keyword>
<evidence type="ECO:0000256" key="7">
    <source>
        <dbReference type="SAM" id="MobiDB-lite"/>
    </source>
</evidence>
<gene>
    <name evidence="11" type="ORF">CRE_07358</name>
</gene>
<dbReference type="Gene3D" id="2.60.40.150">
    <property type="entry name" value="C2 domain"/>
    <property type="match status" value="2"/>
</dbReference>
<organism evidence="12">
    <name type="scientific">Caenorhabditis remanei</name>
    <name type="common">Caenorhabditis vulgaris</name>
    <dbReference type="NCBI Taxonomy" id="31234"/>
    <lineage>
        <taxon>Eukaryota</taxon>
        <taxon>Metazoa</taxon>
        <taxon>Ecdysozoa</taxon>
        <taxon>Nematoda</taxon>
        <taxon>Chromadorea</taxon>
        <taxon>Rhabditida</taxon>
        <taxon>Rhabditina</taxon>
        <taxon>Rhabditomorpha</taxon>
        <taxon>Rhabditoidea</taxon>
        <taxon>Rhabditidae</taxon>
        <taxon>Peloderinae</taxon>
        <taxon>Caenorhabditis</taxon>
    </lineage>
</organism>
<evidence type="ECO:0000259" key="10">
    <source>
        <dbReference type="PROSITE" id="PS51259"/>
    </source>
</evidence>
<dbReference type="GO" id="GO:0006887">
    <property type="term" value="P:exocytosis"/>
    <property type="evidence" value="ECO:0007669"/>
    <property type="project" value="UniProtKB-KW"/>
</dbReference>
<dbReference type="Gene3D" id="1.10.357.50">
    <property type="match status" value="1"/>
</dbReference>
<reference evidence="11" key="1">
    <citation type="submission" date="2007-07" db="EMBL/GenBank/DDBJ databases">
        <title>PCAP assembly of the Caenorhabditis remanei genome.</title>
        <authorList>
            <consortium name="The Caenorhabditis remanei Sequencing Consortium"/>
            <person name="Wilson R.K."/>
        </authorList>
    </citation>
    <scope>NUCLEOTIDE SEQUENCE [LARGE SCALE GENOMIC DNA]</scope>
    <source>
        <strain evidence="11">PB4641</strain>
    </source>
</reference>
<evidence type="ECO:0000256" key="6">
    <source>
        <dbReference type="ARBA" id="ARBA00022753"/>
    </source>
</evidence>
<dbReference type="PANTHER" id="PTHR45999">
    <property type="entry name" value="UNC-13-4A, ISOFORM B"/>
    <property type="match status" value="1"/>
</dbReference>
<proteinExistence type="inferred from homology"/>
<dbReference type="InterPro" id="IPR014772">
    <property type="entry name" value="Munc13_dom-2"/>
</dbReference>
<dbReference type="HOGENOM" id="CLU_003295_2_0_1"/>
<evidence type="ECO:0000313" key="12">
    <source>
        <dbReference type="Proteomes" id="UP000008281"/>
    </source>
</evidence>
<sequence length="1272" mass="145872">MRQTQSLIDALRLADQVSCPYERRYKKNRKYQKPQRNSIAKSMPTLIEDKKFPVTSYAPRVSIGATDFLVNDEEAARLRAMENRTGSVGDCTKLASYRANKPAFFRRRSTRRRISNAQRLADLEDFINTRVQASDGNFFEKVTAPSDGDTSRDDDLYTIKNLSINGDKKQIEALYVEALYTITHKLGQGDVEESQESLYKYVRNAFQGDTTLHTALMEKAKQNKPPSVLLNILLLEAKDLIAKDVNGFSDPFAMMGVVPGTRKENQPMTDSAHPEKDEQEAKSPRALHGKKDGLMHRFGGSFRRKVGKKGKPQDTGTIPAKLIKASSVQKKTLNPKWSEKFQFTVEDTQRDQFHIDIWDHDDEEQSVFDAVSSLNQISGGFKGIGRYFKEVTQSARANSDDCTDDFLGCINLKLAEIPPEGLEQWFTLQPRSEKSKVSGQVKLKIWLSTKEEGRAGDDDETLDVKEHIELLRQFALYEIRQTGQPVRFWDGVYPERAMIILRQHAIQGDLTDVHLAMCRWLAFHSMIHIDISFSLLYKTLQKIIDKWQPLTLDKEEEDMLTDSFSSFDSYCKRMMIEHREKFTPSKRNSGEEFSSLIKCMRALRESPFYQKYLPYKRPFHAHLESLVVKSAEDYIDRTIELVQDPDPCKELLKLLNIVNTQCSRFLHYAAVIREVARIDYSQLTLNTFDRLLTEYLTSELMSEKKMDLKSQMRLSAAQDPPNEDDLIDLMRIHMAFVELRNYRLANRVRVRDESEWYAIFNKGIKKFLEVAKEKALARVHLSCQLDMPISTSSNDMRHSSSHIDICHIIEQFTVFWERVDINDAGLKIEYTRLLVEVICDIVTVYTQKIISGLEAEGFTQELTTFIPSQLLHLLCAAINNCEQVRRSLNITEKLHMDDMSLAYERDSSRLNGNHLWKSEIENRLETCENSICAEIDRIVGLLTGRLLPQMKKHVFHLAWSPSAQLVEDSLKPLTDMASYRTLDIELSAVHKNLLHRNFLRVMSAQVSIVVKLLRECVTENIGMEPAFYHRLFEAWHVLVEFFHAGGKGLSMEALETNPDHMVKLKRVGYRSTKLVKILSLNQTPTEQLIEKYYKDLLKQQNEVSECKYGILNVRAYYNGNAQTLVLDVIGAKQIIALDSNGLSDPFVVIEIIPKFRYPAVPVVKTKVVSKSLNPIFDETFEFHIPPNPPSTAMLHFTVMDHDYLRSNDFAGEAFLELNDVPGFGATGGNTLRQFNLILIQPVSNTKDVLDVLNSRKEDKDAVEFLRSISTVY</sequence>
<dbReference type="AlphaFoldDB" id="E3M2G8"/>
<dbReference type="CDD" id="cd08676">
    <property type="entry name" value="C2A_Munc13-like"/>
    <property type="match status" value="1"/>
</dbReference>
<dbReference type="PROSITE" id="PS50004">
    <property type="entry name" value="C2"/>
    <property type="match status" value="2"/>
</dbReference>
<dbReference type="Pfam" id="PF00168">
    <property type="entry name" value="C2"/>
    <property type="match status" value="3"/>
</dbReference>
<evidence type="ECO:0000256" key="4">
    <source>
        <dbReference type="ARBA" id="ARBA00022483"/>
    </source>
</evidence>
<evidence type="ECO:0000256" key="1">
    <source>
        <dbReference type="ARBA" id="ARBA00004496"/>
    </source>
</evidence>
<dbReference type="InterPro" id="IPR052095">
    <property type="entry name" value="UNC-13_domain"/>
</dbReference>
<dbReference type="PRINTS" id="PR00360">
    <property type="entry name" value="C2DOMAIN"/>
</dbReference>
<feature type="domain" description="C2" evidence="8">
    <location>
        <begin position="1107"/>
        <end position="1230"/>
    </location>
</feature>
<accession>E3M2G8</accession>
<comment type="similarity">
    <text evidence="3">Belongs to the unc-13 family.</text>
</comment>
<evidence type="ECO:0000313" key="11">
    <source>
        <dbReference type="EMBL" id="EFO89619.1"/>
    </source>
</evidence>
<feature type="compositionally biased region" description="Basic and acidic residues" evidence="7">
    <location>
        <begin position="272"/>
        <end position="294"/>
    </location>
</feature>
<dbReference type="STRING" id="31234.E3M2G8"/>
<dbReference type="InParanoid" id="E3M2G8"/>
<dbReference type="InterPro" id="IPR035892">
    <property type="entry name" value="C2_domain_sf"/>
</dbReference>
<dbReference type="OrthoDB" id="7976202at2759"/>
<dbReference type="PANTHER" id="PTHR45999:SF9">
    <property type="entry name" value="BAI1-ASSOCIATED PROTEIN 3"/>
    <property type="match status" value="1"/>
</dbReference>
<dbReference type="PROSITE" id="PS51258">
    <property type="entry name" value="MHD1"/>
    <property type="match status" value="1"/>
</dbReference>
<protein>
    <submittedName>
        <fullName evidence="11">Uncharacterized protein</fullName>
    </submittedName>
</protein>
<dbReference type="GO" id="GO:0005770">
    <property type="term" value="C:late endosome"/>
    <property type="evidence" value="ECO:0007669"/>
    <property type="project" value="UniProtKB-SubCell"/>
</dbReference>
<feature type="domain" description="MHD1" evidence="9">
    <location>
        <begin position="730"/>
        <end position="849"/>
    </location>
</feature>
<dbReference type="FunCoup" id="E3M2G8">
    <property type="interactions" value="215"/>
</dbReference>
<dbReference type="CDD" id="cd04009">
    <property type="entry name" value="C2B_Munc13-like"/>
    <property type="match status" value="1"/>
</dbReference>
<feature type="domain" description="MHD2" evidence="10">
    <location>
        <begin position="972"/>
        <end position="1092"/>
    </location>
</feature>
<dbReference type="OMA" id="WLAEAMN"/>
<dbReference type="SMART" id="SM00239">
    <property type="entry name" value="C2"/>
    <property type="match status" value="2"/>
</dbReference>
<evidence type="ECO:0000256" key="5">
    <source>
        <dbReference type="ARBA" id="ARBA00022490"/>
    </source>
</evidence>
<keyword evidence="5" id="KW-0963">Cytoplasm</keyword>
<feature type="domain" description="C2" evidence="8">
    <location>
        <begin position="208"/>
        <end position="388"/>
    </location>
</feature>
<name>E3M2G8_CAERE</name>
<keyword evidence="4" id="KW-0268">Exocytosis</keyword>
<keyword evidence="12" id="KW-1185">Reference proteome</keyword>
<evidence type="ECO:0000256" key="3">
    <source>
        <dbReference type="ARBA" id="ARBA00005823"/>
    </source>
</evidence>
<dbReference type="PROSITE" id="PS51259">
    <property type="entry name" value="MHD2"/>
    <property type="match status" value="1"/>
</dbReference>
<evidence type="ECO:0000259" key="9">
    <source>
        <dbReference type="PROSITE" id="PS51258"/>
    </source>
</evidence>
<dbReference type="InterPro" id="IPR000008">
    <property type="entry name" value="C2_dom"/>
</dbReference>
<evidence type="ECO:0000259" key="8">
    <source>
        <dbReference type="PROSITE" id="PS50004"/>
    </source>
</evidence>
<dbReference type="GO" id="GO:0099503">
    <property type="term" value="C:secretory vesicle"/>
    <property type="evidence" value="ECO:0007669"/>
    <property type="project" value="TreeGrafter"/>
</dbReference>
<evidence type="ECO:0000256" key="2">
    <source>
        <dbReference type="ARBA" id="ARBA00004603"/>
    </source>
</evidence>
<dbReference type="SUPFAM" id="SSF49562">
    <property type="entry name" value="C2 domain (Calcium/lipid-binding domain, CaLB)"/>
    <property type="match status" value="2"/>
</dbReference>
<dbReference type="Proteomes" id="UP000008281">
    <property type="component" value="Unassembled WGS sequence"/>
</dbReference>
<comment type="subcellular location">
    <subcellularLocation>
        <location evidence="1">Cytoplasm</location>
    </subcellularLocation>
    <subcellularLocation>
        <location evidence="2">Late endosome</location>
    </subcellularLocation>
</comment>
<dbReference type="eggNOG" id="KOG1328">
    <property type="taxonomic scope" value="Eukaryota"/>
</dbReference>